<evidence type="ECO:0000313" key="2">
    <source>
        <dbReference type="EMBL" id="GAA4907090.1"/>
    </source>
</evidence>
<dbReference type="PANTHER" id="PTHR43581:SF4">
    <property type="entry name" value="ATP_GTP PHOSPHATASE"/>
    <property type="match status" value="1"/>
</dbReference>
<dbReference type="InterPro" id="IPR051396">
    <property type="entry name" value="Bact_Antivir_Def_Nuclease"/>
</dbReference>
<dbReference type="SUPFAM" id="SSF52540">
    <property type="entry name" value="P-loop containing nucleoside triphosphate hydrolases"/>
    <property type="match status" value="1"/>
</dbReference>
<feature type="domain" description="Endonuclease GajA/Old nuclease/RecF-like AAA" evidence="1">
    <location>
        <begin position="55"/>
        <end position="313"/>
    </location>
</feature>
<evidence type="ECO:0000259" key="1">
    <source>
        <dbReference type="Pfam" id="PF13175"/>
    </source>
</evidence>
<dbReference type="PANTHER" id="PTHR43581">
    <property type="entry name" value="ATP/GTP PHOSPHATASE"/>
    <property type="match status" value="1"/>
</dbReference>
<dbReference type="EMBL" id="BAABJI010000001">
    <property type="protein sequence ID" value="GAA4907090.1"/>
    <property type="molecule type" value="Genomic_DNA"/>
</dbReference>
<keyword evidence="3" id="KW-1185">Reference proteome</keyword>
<dbReference type="Pfam" id="PF13175">
    <property type="entry name" value="AAA_15"/>
    <property type="match status" value="1"/>
</dbReference>
<dbReference type="InterPro" id="IPR041685">
    <property type="entry name" value="AAA_GajA/Old/RecF-like"/>
</dbReference>
<proteinExistence type="predicted"/>
<name>A0ABP9FVA1_9SPHI</name>
<dbReference type="CDD" id="cd00267">
    <property type="entry name" value="ABC_ATPase"/>
    <property type="match status" value="1"/>
</dbReference>
<dbReference type="Proteomes" id="UP001501436">
    <property type="component" value="Unassembled WGS sequence"/>
</dbReference>
<dbReference type="RefSeq" id="WP_345329553.1">
    <property type="nucleotide sequence ID" value="NZ_BAABJI010000001.1"/>
</dbReference>
<dbReference type="InterPro" id="IPR027417">
    <property type="entry name" value="P-loop_NTPase"/>
</dbReference>
<reference evidence="3" key="1">
    <citation type="journal article" date="2019" name="Int. J. Syst. Evol. Microbiol.">
        <title>The Global Catalogue of Microorganisms (GCM) 10K type strain sequencing project: providing services to taxonomists for standard genome sequencing and annotation.</title>
        <authorList>
            <consortium name="The Broad Institute Genomics Platform"/>
            <consortium name="The Broad Institute Genome Sequencing Center for Infectious Disease"/>
            <person name="Wu L."/>
            <person name="Ma J."/>
        </authorList>
    </citation>
    <scope>NUCLEOTIDE SEQUENCE [LARGE SCALE GENOMIC DNA]</scope>
    <source>
        <strain evidence="3">JCM 18283</strain>
    </source>
</reference>
<sequence>MLLKFQGNGAMLKTPFEIELPDLTIITGANGSGKSQLLSTVEMEGNFIQDGKTLNAHYIPNQRFNPTNGGQQSVQQDYSNLKKLLIVCQTLSVASQINPTLDFKNYHIINETLRNSFLRPDKAYYNDAVIEVDSSEAHLLNSVAENSKKRLQDLKFYDFTIYQPIVGYDIFEANLSQIFKQYIYRLRFETEKPIDIEAPWIFLNKILKKANSAYQVKTPDITSDVFDVVLLNKSEEEIRFEFLSSGEKVIMSLIFALYNSSAGLIESLPKVIMLDEPDASLHPTMCKDFFEVVNNVFIVENKIKVIITTHSPTTVALAPNDDCIFEMRNRKLQKSNKATAIKSLTVGLKNLSIYYTHKKQIFVEAAIDAKFLESVYEKIQLEPDISLNFISTASNKDNSGGGYSKVRQIVKDLYDSGNKSIAGVIDYDLNNEENERVIVIGQKERRNLDSYIFDPLFFALFLLKENHPNHNEKFGIDKTMDFLKYQDLSELQLQNLSNIVLDNLSQNADKGDIKDNVLVQIPLYNKKVILIPKWYLNAKKEVIVALYKATYPTYFSRYKNENSLKNELIKNYLSVYVGLLPSSLIITFERLQDLSFN</sequence>
<comment type="caution">
    <text evidence="2">The sequence shown here is derived from an EMBL/GenBank/DDBJ whole genome shotgun (WGS) entry which is preliminary data.</text>
</comment>
<organism evidence="2 3">
    <name type="scientific">Mucilaginibacter defluvii</name>
    <dbReference type="NCBI Taxonomy" id="1196019"/>
    <lineage>
        <taxon>Bacteria</taxon>
        <taxon>Pseudomonadati</taxon>
        <taxon>Bacteroidota</taxon>
        <taxon>Sphingobacteriia</taxon>
        <taxon>Sphingobacteriales</taxon>
        <taxon>Sphingobacteriaceae</taxon>
        <taxon>Mucilaginibacter</taxon>
    </lineage>
</organism>
<gene>
    <name evidence="2" type="ORF">GCM10023313_07330</name>
</gene>
<accession>A0ABP9FVA1</accession>
<evidence type="ECO:0000313" key="3">
    <source>
        <dbReference type="Proteomes" id="UP001501436"/>
    </source>
</evidence>
<dbReference type="Gene3D" id="3.40.50.300">
    <property type="entry name" value="P-loop containing nucleotide triphosphate hydrolases"/>
    <property type="match status" value="1"/>
</dbReference>
<protein>
    <recommendedName>
        <fullName evidence="1">Endonuclease GajA/Old nuclease/RecF-like AAA domain-containing protein</fullName>
    </recommendedName>
</protein>